<dbReference type="OrthoDB" id="9806135at2"/>
<dbReference type="InterPro" id="IPR009000">
    <property type="entry name" value="Transl_B-barrel_sf"/>
</dbReference>
<protein>
    <recommendedName>
        <fullName evidence="6 7">Large ribosomal subunit protein uL3</fullName>
    </recommendedName>
</protein>
<dbReference type="Proteomes" id="UP000318307">
    <property type="component" value="Unassembled WGS sequence"/>
</dbReference>
<dbReference type="EMBL" id="VLLC01000013">
    <property type="protein sequence ID" value="TWI71623.1"/>
    <property type="molecule type" value="Genomic_DNA"/>
</dbReference>
<dbReference type="GO" id="GO:0006412">
    <property type="term" value="P:translation"/>
    <property type="evidence" value="ECO:0007669"/>
    <property type="project" value="UniProtKB-UniRule"/>
</dbReference>
<dbReference type="Pfam" id="PF00297">
    <property type="entry name" value="Ribosomal_L3"/>
    <property type="match status" value="1"/>
</dbReference>
<dbReference type="RefSeq" id="WP_144684829.1">
    <property type="nucleotide sequence ID" value="NZ_VLLC01000013.1"/>
</dbReference>
<evidence type="ECO:0000256" key="4">
    <source>
        <dbReference type="ARBA" id="ARBA00022980"/>
    </source>
</evidence>
<keyword evidence="3 7" id="KW-0694">RNA-binding</keyword>
<dbReference type="FunFam" id="2.40.30.10:FF:000004">
    <property type="entry name" value="50S ribosomal protein L3"/>
    <property type="match status" value="1"/>
</dbReference>
<comment type="similarity">
    <text evidence="1 7 8">Belongs to the universal ribosomal protein uL3 family.</text>
</comment>
<keyword evidence="11" id="KW-1185">Reference proteome</keyword>
<evidence type="ECO:0000256" key="7">
    <source>
        <dbReference type="HAMAP-Rule" id="MF_01325"/>
    </source>
</evidence>
<dbReference type="InterPro" id="IPR000597">
    <property type="entry name" value="Ribosomal_uL3"/>
</dbReference>
<dbReference type="PANTHER" id="PTHR11229">
    <property type="entry name" value="50S RIBOSOMAL PROTEIN L3"/>
    <property type="match status" value="1"/>
</dbReference>
<dbReference type="AlphaFoldDB" id="A0A562RRX6"/>
<evidence type="ECO:0000313" key="10">
    <source>
        <dbReference type="EMBL" id="TWI71623.1"/>
    </source>
</evidence>
<gene>
    <name evidence="7" type="primary">rplC</name>
    <name evidence="10" type="ORF">LZ24_01896</name>
</gene>
<comment type="subunit">
    <text evidence="7 9">Part of the 50S ribosomal subunit. Forms a cluster with proteins L14 and L19.</text>
</comment>
<name>A0A562RRX6_9BACT</name>
<dbReference type="HAMAP" id="MF_01325_B">
    <property type="entry name" value="Ribosomal_uL3_B"/>
    <property type="match status" value="1"/>
</dbReference>
<evidence type="ECO:0000256" key="5">
    <source>
        <dbReference type="ARBA" id="ARBA00023274"/>
    </source>
</evidence>
<keyword evidence="2 7" id="KW-0699">rRNA-binding</keyword>
<proteinExistence type="inferred from homology"/>
<evidence type="ECO:0000313" key="11">
    <source>
        <dbReference type="Proteomes" id="UP000318307"/>
    </source>
</evidence>
<dbReference type="PROSITE" id="PS00474">
    <property type="entry name" value="RIBOSOMAL_L3"/>
    <property type="match status" value="1"/>
</dbReference>
<dbReference type="Gene3D" id="3.30.160.810">
    <property type="match status" value="1"/>
</dbReference>
<sequence>MCKGLIAKKLGMTRIFNQDGNSIPVTVVQAGPCVVTQIKTVETDGYNALQVAFGPKKEQRVNKPMKGHFAKAGVPCFSVVKEFAVEDPSQFTLGQEVTVDLFKVGDLVDVVGTTQGKGFAGTIKRHGYHRGPVTHGSHNVRAPGSVGCSAWPSRIVKGKKMPGHMGVDRKTVRNLQIVDIRPEENLLLIKGAVPGHKTGILEIKKRKYQK</sequence>
<dbReference type="InterPro" id="IPR019926">
    <property type="entry name" value="Ribosomal_uL3_CS"/>
</dbReference>
<comment type="function">
    <text evidence="7 9">One of the primary rRNA binding proteins, it binds directly near the 3'-end of the 23S rRNA, where it nucleates assembly of the 50S subunit.</text>
</comment>
<dbReference type="SUPFAM" id="SSF50447">
    <property type="entry name" value="Translation proteins"/>
    <property type="match status" value="1"/>
</dbReference>
<comment type="caution">
    <text evidence="10">The sequence shown here is derived from an EMBL/GenBank/DDBJ whole genome shotgun (WGS) entry which is preliminary data.</text>
</comment>
<dbReference type="PANTHER" id="PTHR11229:SF16">
    <property type="entry name" value="LARGE RIBOSOMAL SUBUNIT PROTEIN UL3C"/>
    <property type="match status" value="1"/>
</dbReference>
<dbReference type="GO" id="GO:0003735">
    <property type="term" value="F:structural constituent of ribosome"/>
    <property type="evidence" value="ECO:0007669"/>
    <property type="project" value="UniProtKB-UniRule"/>
</dbReference>
<dbReference type="NCBIfam" id="TIGR03625">
    <property type="entry name" value="L3_bact"/>
    <property type="match status" value="1"/>
</dbReference>
<evidence type="ECO:0000256" key="2">
    <source>
        <dbReference type="ARBA" id="ARBA00022730"/>
    </source>
</evidence>
<evidence type="ECO:0000256" key="1">
    <source>
        <dbReference type="ARBA" id="ARBA00006540"/>
    </source>
</evidence>
<organism evidence="10 11">
    <name type="scientific">Desulfobotulus alkaliphilus</name>
    <dbReference type="NCBI Taxonomy" id="622671"/>
    <lineage>
        <taxon>Bacteria</taxon>
        <taxon>Pseudomonadati</taxon>
        <taxon>Thermodesulfobacteriota</taxon>
        <taxon>Desulfobacteria</taxon>
        <taxon>Desulfobacterales</taxon>
        <taxon>Desulfobacteraceae</taxon>
        <taxon>Desulfobotulus</taxon>
    </lineage>
</organism>
<dbReference type="GO" id="GO:0019843">
    <property type="term" value="F:rRNA binding"/>
    <property type="evidence" value="ECO:0007669"/>
    <property type="project" value="UniProtKB-UniRule"/>
</dbReference>
<dbReference type="FunFam" id="3.30.160.810:FF:000001">
    <property type="entry name" value="50S ribosomal protein L3"/>
    <property type="match status" value="1"/>
</dbReference>
<accession>A0A562RRX6</accession>
<evidence type="ECO:0000256" key="3">
    <source>
        <dbReference type="ARBA" id="ARBA00022884"/>
    </source>
</evidence>
<evidence type="ECO:0000256" key="8">
    <source>
        <dbReference type="RuleBase" id="RU003905"/>
    </source>
</evidence>
<evidence type="ECO:0000256" key="9">
    <source>
        <dbReference type="RuleBase" id="RU003906"/>
    </source>
</evidence>
<keyword evidence="4 7" id="KW-0689">Ribosomal protein</keyword>
<keyword evidence="5 7" id="KW-0687">Ribonucleoprotein</keyword>
<dbReference type="InterPro" id="IPR019927">
    <property type="entry name" value="Ribosomal_uL3_bac/org-type"/>
</dbReference>
<dbReference type="GO" id="GO:0022625">
    <property type="term" value="C:cytosolic large ribosomal subunit"/>
    <property type="evidence" value="ECO:0007669"/>
    <property type="project" value="TreeGrafter"/>
</dbReference>
<reference evidence="10 11" key="1">
    <citation type="submission" date="2019-07" db="EMBL/GenBank/DDBJ databases">
        <title>Genome sequencing of 100 strains of the haloalkaliphilic chemolithoautotrophic sulfur-oxidizing bacterium Thioalkalivibrio.</title>
        <authorList>
            <person name="Muyzer G."/>
        </authorList>
    </citation>
    <scope>NUCLEOTIDE SEQUENCE [LARGE SCALE GENOMIC DNA]</scope>
    <source>
        <strain evidence="10 11">ASO4-4</strain>
    </source>
</reference>
<evidence type="ECO:0000256" key="6">
    <source>
        <dbReference type="ARBA" id="ARBA00035243"/>
    </source>
</evidence>
<dbReference type="Gene3D" id="2.40.30.10">
    <property type="entry name" value="Translation factors"/>
    <property type="match status" value="1"/>
</dbReference>